<organism evidence="1 2">
    <name type="scientific">Holdemanella biformis</name>
    <dbReference type="NCBI Taxonomy" id="1735"/>
    <lineage>
        <taxon>Bacteria</taxon>
        <taxon>Bacillati</taxon>
        <taxon>Bacillota</taxon>
        <taxon>Erysipelotrichia</taxon>
        <taxon>Erysipelotrichales</taxon>
        <taxon>Erysipelotrichaceae</taxon>
        <taxon>Holdemanella</taxon>
    </lineage>
</organism>
<dbReference type="AlphaFoldDB" id="A0A395W7Y5"/>
<proteinExistence type="predicted"/>
<dbReference type="RefSeq" id="WP_118325422.1">
    <property type="nucleotide sequence ID" value="NZ_QRYH01000014.1"/>
</dbReference>
<reference evidence="1 2" key="1">
    <citation type="submission" date="2018-08" db="EMBL/GenBank/DDBJ databases">
        <title>A genome reference for cultivated species of the human gut microbiota.</title>
        <authorList>
            <person name="Zou Y."/>
            <person name="Xue W."/>
            <person name="Luo G."/>
        </authorList>
    </citation>
    <scope>NUCLEOTIDE SEQUENCE [LARGE SCALE GENOMIC DNA]</scope>
    <source>
        <strain evidence="1 2">AF15-20</strain>
    </source>
</reference>
<dbReference type="Proteomes" id="UP000265489">
    <property type="component" value="Unassembled WGS sequence"/>
</dbReference>
<evidence type="ECO:0000313" key="1">
    <source>
        <dbReference type="EMBL" id="RGU90764.1"/>
    </source>
</evidence>
<name>A0A395W7Y5_9FIRM</name>
<gene>
    <name evidence="1" type="ORF">DWW32_08185</name>
</gene>
<dbReference type="GeneID" id="66579850"/>
<dbReference type="EMBL" id="QRYQ01000015">
    <property type="protein sequence ID" value="RGU90764.1"/>
    <property type="molecule type" value="Genomic_DNA"/>
</dbReference>
<sequence>MRKWFQKNDDEIIGIQVDDTERRIIVRALADLRDKQRLAHKNYDFLDSLIVKVCDADHPSIKDHYERC</sequence>
<protein>
    <submittedName>
        <fullName evidence="1">Uncharacterized protein</fullName>
    </submittedName>
</protein>
<comment type="caution">
    <text evidence="1">The sequence shown here is derived from an EMBL/GenBank/DDBJ whole genome shotgun (WGS) entry which is preliminary data.</text>
</comment>
<evidence type="ECO:0000313" key="2">
    <source>
        <dbReference type="Proteomes" id="UP000265489"/>
    </source>
</evidence>
<accession>A0A395W7Y5</accession>